<reference evidence="3" key="1">
    <citation type="journal article" date="2019" name="Int. J. Syst. Evol. Microbiol.">
        <title>The Global Catalogue of Microorganisms (GCM) 10K type strain sequencing project: providing services to taxonomists for standard genome sequencing and annotation.</title>
        <authorList>
            <consortium name="The Broad Institute Genomics Platform"/>
            <consortium name="The Broad Institute Genome Sequencing Center for Infectious Disease"/>
            <person name="Wu L."/>
            <person name="Ma J."/>
        </authorList>
    </citation>
    <scope>NUCLEOTIDE SEQUENCE [LARGE SCALE GENOMIC DNA]</scope>
    <source>
        <strain evidence="3">CGMCC 4.7152</strain>
    </source>
</reference>
<comment type="caution">
    <text evidence="2">The sequence shown here is derived from an EMBL/GenBank/DDBJ whole genome shotgun (WGS) entry which is preliminary data.</text>
</comment>
<gene>
    <name evidence="2" type="ORF">ACFPIJ_38990</name>
</gene>
<evidence type="ECO:0000256" key="1">
    <source>
        <dbReference type="SAM" id="SignalP"/>
    </source>
</evidence>
<evidence type="ECO:0000313" key="3">
    <source>
        <dbReference type="Proteomes" id="UP001595912"/>
    </source>
</evidence>
<protein>
    <recommendedName>
        <fullName evidence="4">Lipoprotein</fullName>
    </recommendedName>
</protein>
<feature type="chain" id="PRO_5045417329" description="Lipoprotein" evidence="1">
    <location>
        <begin position="20"/>
        <end position="261"/>
    </location>
</feature>
<name>A0ABV9W8W7_9ACTN</name>
<keyword evidence="3" id="KW-1185">Reference proteome</keyword>
<accession>A0ABV9W8W7</accession>
<organism evidence="2 3">
    <name type="scientific">Dactylosporangium cerinum</name>
    <dbReference type="NCBI Taxonomy" id="1434730"/>
    <lineage>
        <taxon>Bacteria</taxon>
        <taxon>Bacillati</taxon>
        <taxon>Actinomycetota</taxon>
        <taxon>Actinomycetes</taxon>
        <taxon>Micromonosporales</taxon>
        <taxon>Micromonosporaceae</taxon>
        <taxon>Dactylosporangium</taxon>
    </lineage>
</organism>
<sequence length="261" mass="26777">MKHITVLFTLALAAGGLSACNAEVTSASGAEARPIASSSAALPPNEALLAAVQALDTTAYNFNIKQGTKSGGGRIDPAAKSATMELGGTVERFTVSVAYTVIAPELWVKADFGKELNQLWGLPPNVWMLVDLAKVGSTATLPVDKAGAPKLGVTELFKNGLGEVKRTDATHFTGTVDVTAADTILAPTDDVLEKAGAKAKAVPFTATVDGQGRLTAFTIDGASIDPELAMQLTFAGFGSVLPVTEPAGATPAPDSVYQLFS</sequence>
<dbReference type="EMBL" id="JBHSIU010000054">
    <property type="protein sequence ID" value="MFC5003797.1"/>
    <property type="molecule type" value="Genomic_DNA"/>
</dbReference>
<keyword evidence="1" id="KW-0732">Signal</keyword>
<evidence type="ECO:0000313" key="2">
    <source>
        <dbReference type="EMBL" id="MFC5003797.1"/>
    </source>
</evidence>
<proteinExistence type="predicted"/>
<dbReference type="Gene3D" id="2.50.20.20">
    <property type="match status" value="1"/>
</dbReference>
<dbReference type="Proteomes" id="UP001595912">
    <property type="component" value="Unassembled WGS sequence"/>
</dbReference>
<dbReference type="RefSeq" id="WP_380123081.1">
    <property type="nucleotide sequence ID" value="NZ_JBHSIU010000054.1"/>
</dbReference>
<evidence type="ECO:0008006" key="4">
    <source>
        <dbReference type="Google" id="ProtNLM"/>
    </source>
</evidence>
<dbReference type="PROSITE" id="PS51257">
    <property type="entry name" value="PROKAR_LIPOPROTEIN"/>
    <property type="match status" value="1"/>
</dbReference>
<feature type="signal peptide" evidence="1">
    <location>
        <begin position="1"/>
        <end position="19"/>
    </location>
</feature>